<proteinExistence type="predicted"/>
<name>A0AAD3XWZ7_NEPGR</name>
<evidence type="ECO:0000256" key="1">
    <source>
        <dbReference type="SAM" id="MobiDB-lite"/>
    </source>
</evidence>
<accession>A0AAD3XWZ7</accession>
<sequence>MQAKFCRAGQCSAVWGPRCVITPSTGTQLTGKRFSSASARLINFDPPRLPPALVPTAVENYSKGIGQKETPFSLCYGVEAVIRWNRDQARLNIATYQQRVARYYNRKVKARQFEVGDLVPRSIEANRKECTEQTFSKWEGPFPVSRSLKRGLPQARNQEGRRFPDMERHAHRKYYQEESGRPKSTHARRS</sequence>
<evidence type="ECO:0000313" key="3">
    <source>
        <dbReference type="Proteomes" id="UP001279734"/>
    </source>
</evidence>
<evidence type="ECO:0000313" key="2">
    <source>
        <dbReference type="EMBL" id="GMH19335.1"/>
    </source>
</evidence>
<protein>
    <submittedName>
        <fullName evidence="2">Uncharacterized protein</fullName>
    </submittedName>
</protein>
<reference evidence="2" key="1">
    <citation type="submission" date="2023-05" db="EMBL/GenBank/DDBJ databases">
        <title>Nepenthes gracilis genome sequencing.</title>
        <authorList>
            <person name="Fukushima K."/>
        </authorList>
    </citation>
    <scope>NUCLEOTIDE SEQUENCE</scope>
    <source>
        <strain evidence="2">SING2019-196</strain>
    </source>
</reference>
<feature type="region of interest" description="Disordered" evidence="1">
    <location>
        <begin position="146"/>
        <end position="190"/>
    </location>
</feature>
<organism evidence="2 3">
    <name type="scientific">Nepenthes gracilis</name>
    <name type="common">Slender pitcher plant</name>
    <dbReference type="NCBI Taxonomy" id="150966"/>
    <lineage>
        <taxon>Eukaryota</taxon>
        <taxon>Viridiplantae</taxon>
        <taxon>Streptophyta</taxon>
        <taxon>Embryophyta</taxon>
        <taxon>Tracheophyta</taxon>
        <taxon>Spermatophyta</taxon>
        <taxon>Magnoliopsida</taxon>
        <taxon>eudicotyledons</taxon>
        <taxon>Gunneridae</taxon>
        <taxon>Pentapetalae</taxon>
        <taxon>Caryophyllales</taxon>
        <taxon>Nepenthaceae</taxon>
        <taxon>Nepenthes</taxon>
    </lineage>
</organism>
<keyword evidence="3" id="KW-1185">Reference proteome</keyword>
<comment type="caution">
    <text evidence="2">The sequence shown here is derived from an EMBL/GenBank/DDBJ whole genome shotgun (WGS) entry which is preliminary data.</text>
</comment>
<gene>
    <name evidence="2" type="ORF">Nepgr_021176</name>
</gene>
<feature type="compositionally biased region" description="Basic and acidic residues" evidence="1">
    <location>
        <begin position="158"/>
        <end position="181"/>
    </location>
</feature>
<dbReference type="Proteomes" id="UP001279734">
    <property type="component" value="Unassembled WGS sequence"/>
</dbReference>
<dbReference type="AlphaFoldDB" id="A0AAD3XWZ7"/>
<dbReference type="EMBL" id="BSYO01000020">
    <property type="protein sequence ID" value="GMH19335.1"/>
    <property type="molecule type" value="Genomic_DNA"/>
</dbReference>